<dbReference type="PROSITE" id="PS51644">
    <property type="entry name" value="HTH_OST"/>
    <property type="match status" value="1"/>
</dbReference>
<evidence type="ECO:0000259" key="2">
    <source>
        <dbReference type="PROSITE" id="PS51644"/>
    </source>
</evidence>
<dbReference type="CDD" id="cd10146">
    <property type="entry name" value="LabA_like_C"/>
    <property type="match status" value="1"/>
</dbReference>
<protein>
    <submittedName>
        <fullName evidence="3">NYN domain-containing protein</fullName>
    </submittedName>
</protein>
<feature type="region of interest" description="Disordered" evidence="1">
    <location>
        <begin position="215"/>
        <end position="275"/>
    </location>
</feature>
<dbReference type="Pfam" id="PF01936">
    <property type="entry name" value="NYN"/>
    <property type="match status" value="1"/>
</dbReference>
<dbReference type="Proteomes" id="UP001500943">
    <property type="component" value="Unassembled WGS sequence"/>
</dbReference>
<evidence type="ECO:0000313" key="4">
    <source>
        <dbReference type="Proteomes" id="UP001500943"/>
    </source>
</evidence>
<dbReference type="EMBL" id="BAAAKW010000016">
    <property type="protein sequence ID" value="GAA1210360.1"/>
    <property type="molecule type" value="Genomic_DNA"/>
</dbReference>
<dbReference type="PANTHER" id="PTHR35811">
    <property type="entry name" value="SLR1870 PROTEIN"/>
    <property type="match status" value="1"/>
</dbReference>
<name>A0ABN1VIQ4_9MICO</name>
<dbReference type="CDD" id="cd11297">
    <property type="entry name" value="PIN_LabA-like_N_1"/>
    <property type="match status" value="1"/>
</dbReference>
<dbReference type="RefSeq" id="WP_343923177.1">
    <property type="nucleotide sequence ID" value="NZ_BAAAKW010000016.1"/>
</dbReference>
<feature type="compositionally biased region" description="Low complexity" evidence="1">
    <location>
        <begin position="228"/>
        <end position="275"/>
    </location>
</feature>
<feature type="domain" description="HTH OST-type" evidence="2">
    <location>
        <begin position="279"/>
        <end position="351"/>
    </location>
</feature>
<dbReference type="PANTHER" id="PTHR35811:SF1">
    <property type="entry name" value="HTH OST-TYPE DOMAIN-CONTAINING PROTEIN"/>
    <property type="match status" value="1"/>
</dbReference>
<dbReference type="InterPro" id="IPR025605">
    <property type="entry name" value="OST-HTH/LOTUS_dom"/>
</dbReference>
<sequence>MTASTEGRVAVYIDFDNIVISRYNQKHGHGQFYKDRARSHNSSRTVSSAVGIKIAEAEVDVEAILDYASSFGTVALSRAYADWSVPVNSGYQKQLINRAVELVQLFPLTAQMKNGADIRLAVDVMEDLFRLPDLTHVVIVAGDSDYVALAQRAKTLGRFVVGVGVAGGTSQALTSSCDKFADYDSLPGIEFDSNVLPAPAAIPAVAVSAPAAVSTKSAPEVTPAKKPAGTSLSSHSSATAKKSPTAAAKQSANAAKKVSPTPAGAAQGTAEQQTAKVSPLKLLVRAIRLVQQKEDSDWSNSSPVKNQMLRIDPSFDEASLKFKTFSDFVTSFSAHVEMREHEGVRQLRLRPNASNPK</sequence>
<dbReference type="Gene3D" id="3.40.50.1010">
    <property type="entry name" value="5'-nuclease"/>
    <property type="match status" value="1"/>
</dbReference>
<evidence type="ECO:0000313" key="3">
    <source>
        <dbReference type="EMBL" id="GAA1210360.1"/>
    </source>
</evidence>
<proteinExistence type="predicted"/>
<dbReference type="InterPro" id="IPR021139">
    <property type="entry name" value="NYN"/>
</dbReference>
<accession>A0ABN1VIQ4</accession>
<gene>
    <name evidence="3" type="ORF">GCM10009655_06840</name>
</gene>
<dbReference type="Pfam" id="PF12872">
    <property type="entry name" value="OST-HTH"/>
    <property type="match status" value="1"/>
</dbReference>
<dbReference type="InterPro" id="IPR041966">
    <property type="entry name" value="LOTUS-like"/>
</dbReference>
<reference evidence="3 4" key="1">
    <citation type="journal article" date="2019" name="Int. J. Syst. Evol. Microbiol.">
        <title>The Global Catalogue of Microorganisms (GCM) 10K type strain sequencing project: providing services to taxonomists for standard genome sequencing and annotation.</title>
        <authorList>
            <consortium name="The Broad Institute Genomics Platform"/>
            <consortium name="The Broad Institute Genome Sequencing Center for Infectious Disease"/>
            <person name="Wu L."/>
            <person name="Ma J."/>
        </authorList>
    </citation>
    <scope>NUCLEOTIDE SEQUENCE [LARGE SCALE GENOMIC DNA]</scope>
    <source>
        <strain evidence="3 4">JCM 12762</strain>
    </source>
</reference>
<comment type="caution">
    <text evidence="3">The sequence shown here is derived from an EMBL/GenBank/DDBJ whole genome shotgun (WGS) entry which is preliminary data.</text>
</comment>
<evidence type="ECO:0000256" key="1">
    <source>
        <dbReference type="SAM" id="MobiDB-lite"/>
    </source>
</evidence>
<dbReference type="Gene3D" id="3.30.420.610">
    <property type="entry name" value="LOTUS domain-like"/>
    <property type="match status" value="1"/>
</dbReference>
<organism evidence="3 4">
    <name type="scientific">Rhodoglobus aureus</name>
    <dbReference type="NCBI Taxonomy" id="191497"/>
    <lineage>
        <taxon>Bacteria</taxon>
        <taxon>Bacillati</taxon>
        <taxon>Actinomycetota</taxon>
        <taxon>Actinomycetes</taxon>
        <taxon>Micrococcales</taxon>
        <taxon>Microbacteriaceae</taxon>
        <taxon>Rhodoglobus</taxon>
    </lineage>
</organism>
<keyword evidence="4" id="KW-1185">Reference proteome</keyword>